<evidence type="ECO:0000313" key="1">
    <source>
        <dbReference type="EMBL" id="SUM34661.1"/>
    </source>
</evidence>
<name>A0A380FMI2_STAGA</name>
<organism evidence="1 2">
    <name type="scientific">Staphylococcus gallinarum</name>
    <dbReference type="NCBI Taxonomy" id="1293"/>
    <lineage>
        <taxon>Bacteria</taxon>
        <taxon>Bacillati</taxon>
        <taxon>Bacillota</taxon>
        <taxon>Bacilli</taxon>
        <taxon>Bacillales</taxon>
        <taxon>Staphylococcaceae</taxon>
        <taxon>Staphylococcus</taxon>
    </lineage>
</organism>
<dbReference type="EMBL" id="UHDK01000001">
    <property type="protein sequence ID" value="SUM34661.1"/>
    <property type="molecule type" value="Genomic_DNA"/>
</dbReference>
<protein>
    <submittedName>
        <fullName evidence="1">Glycosyl glycerophosphate transferase involved in teichoic acid biosynthesis</fullName>
    </submittedName>
</protein>
<proteinExistence type="predicted"/>
<keyword evidence="1" id="KW-0808">Transferase</keyword>
<dbReference type="AlphaFoldDB" id="A0A380FMI2"/>
<accession>A0A380FMI2</accession>
<dbReference type="GO" id="GO:0016740">
    <property type="term" value="F:transferase activity"/>
    <property type="evidence" value="ECO:0007669"/>
    <property type="project" value="UniProtKB-KW"/>
</dbReference>
<sequence length="92" mass="10885">MIRWFCQYTPNHAKYVDERGVYDDVMHSLATVRYSDSKALLNDLISYQMTEIHNNAFVNKDNHAFETLSHLIQKAIKKIIIKYYVIQKDGFL</sequence>
<gene>
    <name evidence="1" type="ORF">NCTC12195_04188</name>
</gene>
<evidence type="ECO:0000313" key="2">
    <source>
        <dbReference type="Proteomes" id="UP000255277"/>
    </source>
</evidence>
<reference evidence="1 2" key="1">
    <citation type="submission" date="2018-06" db="EMBL/GenBank/DDBJ databases">
        <authorList>
            <consortium name="Pathogen Informatics"/>
            <person name="Doyle S."/>
        </authorList>
    </citation>
    <scope>NUCLEOTIDE SEQUENCE [LARGE SCALE GENOMIC DNA]</scope>
    <source>
        <strain evidence="1 2">NCTC12195</strain>
    </source>
</reference>
<dbReference type="Proteomes" id="UP000255277">
    <property type="component" value="Unassembled WGS sequence"/>
</dbReference>